<dbReference type="InterPro" id="IPR015424">
    <property type="entry name" value="PyrdxlP-dep_Trfase"/>
</dbReference>
<dbReference type="InterPro" id="IPR050881">
    <property type="entry name" value="LL-DAP_aminotransferase"/>
</dbReference>
<dbReference type="RefSeq" id="WP_376944046.1">
    <property type="nucleotide sequence ID" value="NZ_CP171449.1"/>
</dbReference>
<dbReference type="EC" id="2.6.1.17" evidence="5"/>
<evidence type="ECO:0000313" key="6">
    <source>
        <dbReference type="Proteomes" id="UP001589891"/>
    </source>
</evidence>
<keyword evidence="2 5" id="KW-0032">Aminotransferase</keyword>
<sequence length="398" mass="43898">MNDALNLLQPYPFEKLRALLAGVQPPAGKKPIALSIGEPKHRSPSFVVEALAANLEQLAVYPTTLGLPALREAIARWCERRFRVPAGRLDPARHVLPVNGTREALFAFAQTVVKRTDNGLVVSPNPFYQIYEGAALLAGATPHYLPCLPENGFNPDFDAVPADVWRRCQLLFLCSPGNPTGALVPLATLKKLIALADEHDFVIAADECYSELYFDEQNPPPGLLTACAELGHDDFRRCVVFHSLSKRSNLPGLRSGFVAGDAEILKSFLLYRTYHGCAMPVPTQLASIAAWNDEVHVRANRVLYREKFDAVLGILQPVLDVKRPDGSFYLWPRTPVDDQIFTRDLFAREHVTVVPGAYLSRGVDGLNPGADRVRMALVAPLNECVEAAERIRDFVRAG</sequence>
<dbReference type="SUPFAM" id="SSF53383">
    <property type="entry name" value="PLP-dependent transferases"/>
    <property type="match status" value="1"/>
</dbReference>
<comment type="cofactor">
    <cofactor evidence="1">
        <name>pyridoxal 5'-phosphate</name>
        <dbReference type="ChEBI" id="CHEBI:597326"/>
    </cofactor>
</comment>
<comment type="caution">
    <text evidence="5">The sequence shown here is derived from an EMBL/GenBank/DDBJ whole genome shotgun (WGS) entry which is preliminary data.</text>
</comment>
<evidence type="ECO:0000259" key="4">
    <source>
        <dbReference type="Pfam" id="PF00155"/>
    </source>
</evidence>
<dbReference type="PANTHER" id="PTHR42832">
    <property type="entry name" value="AMINO ACID AMINOTRANSFERASE"/>
    <property type="match status" value="1"/>
</dbReference>
<feature type="domain" description="Aminotransferase class I/classII large" evidence="4">
    <location>
        <begin position="30"/>
        <end position="390"/>
    </location>
</feature>
<dbReference type="InterPro" id="IPR019878">
    <property type="entry name" value="DapC_beta/gammaproteobac"/>
</dbReference>
<proteinExistence type="predicted"/>
<evidence type="ECO:0000256" key="3">
    <source>
        <dbReference type="ARBA" id="ARBA00022679"/>
    </source>
</evidence>
<dbReference type="InterPro" id="IPR015421">
    <property type="entry name" value="PyrdxlP-dep_Trfase_major"/>
</dbReference>
<dbReference type="NCBIfam" id="TIGR03538">
    <property type="entry name" value="DapC_gpp"/>
    <property type="match status" value="1"/>
</dbReference>
<reference evidence="5 6" key="1">
    <citation type="submission" date="2024-09" db="EMBL/GenBank/DDBJ databases">
        <authorList>
            <person name="Sun Q."/>
            <person name="Mori K."/>
        </authorList>
    </citation>
    <scope>NUCLEOTIDE SEQUENCE [LARGE SCALE GENOMIC DNA]</scope>
    <source>
        <strain evidence="5 6">NCAIM B.01794</strain>
    </source>
</reference>
<protein>
    <submittedName>
        <fullName evidence="5">Succinyldiaminopimelate transaminase</fullName>
        <ecNumber evidence="5">2.6.1.17</ecNumber>
    </submittedName>
</protein>
<dbReference type="PANTHER" id="PTHR42832:SF3">
    <property type="entry name" value="L-GLUTAMINE--4-(METHYLSULFANYL)-2-OXOBUTANOATE AMINOTRANSFERASE"/>
    <property type="match status" value="1"/>
</dbReference>
<dbReference type="EMBL" id="JBHLSS010000041">
    <property type="protein sequence ID" value="MFC0709286.1"/>
    <property type="molecule type" value="Genomic_DNA"/>
</dbReference>
<organism evidence="5 6">
    <name type="scientific">Azorhizophilus paspali</name>
    <name type="common">Azotobacter paspali</name>
    <dbReference type="NCBI Taxonomy" id="69963"/>
    <lineage>
        <taxon>Bacteria</taxon>
        <taxon>Pseudomonadati</taxon>
        <taxon>Pseudomonadota</taxon>
        <taxon>Gammaproteobacteria</taxon>
        <taxon>Pseudomonadales</taxon>
        <taxon>Pseudomonadaceae</taxon>
        <taxon>Azorhizophilus</taxon>
    </lineage>
</organism>
<gene>
    <name evidence="5" type="primary">dapC</name>
    <name evidence="5" type="ORF">ACFFGX_06660</name>
</gene>
<keyword evidence="3 5" id="KW-0808">Transferase</keyword>
<name>A0ABV6SJK3_AZOPA</name>
<dbReference type="CDD" id="cd00609">
    <property type="entry name" value="AAT_like"/>
    <property type="match status" value="1"/>
</dbReference>
<dbReference type="Gene3D" id="3.40.640.10">
    <property type="entry name" value="Type I PLP-dependent aspartate aminotransferase-like (Major domain)"/>
    <property type="match status" value="1"/>
</dbReference>
<dbReference type="InterPro" id="IPR004839">
    <property type="entry name" value="Aminotransferase_I/II_large"/>
</dbReference>
<dbReference type="InterPro" id="IPR015422">
    <property type="entry name" value="PyrdxlP-dep_Trfase_small"/>
</dbReference>
<evidence type="ECO:0000256" key="1">
    <source>
        <dbReference type="ARBA" id="ARBA00001933"/>
    </source>
</evidence>
<dbReference type="Gene3D" id="3.90.1150.10">
    <property type="entry name" value="Aspartate Aminotransferase, domain 1"/>
    <property type="match status" value="1"/>
</dbReference>
<evidence type="ECO:0000313" key="5">
    <source>
        <dbReference type="EMBL" id="MFC0709286.1"/>
    </source>
</evidence>
<dbReference type="Pfam" id="PF00155">
    <property type="entry name" value="Aminotran_1_2"/>
    <property type="match status" value="1"/>
</dbReference>
<dbReference type="GO" id="GO:0009016">
    <property type="term" value="F:succinyldiaminopimelate transaminase activity"/>
    <property type="evidence" value="ECO:0007669"/>
    <property type="project" value="UniProtKB-EC"/>
</dbReference>
<evidence type="ECO:0000256" key="2">
    <source>
        <dbReference type="ARBA" id="ARBA00022576"/>
    </source>
</evidence>
<keyword evidence="6" id="KW-1185">Reference proteome</keyword>
<accession>A0ABV6SJK3</accession>
<dbReference type="Proteomes" id="UP001589891">
    <property type="component" value="Unassembled WGS sequence"/>
</dbReference>